<dbReference type="InterPro" id="IPR036388">
    <property type="entry name" value="WH-like_DNA-bd_sf"/>
</dbReference>
<reference evidence="2 3" key="1">
    <citation type="submission" date="2019-10" db="EMBL/GenBank/DDBJ databases">
        <title>Genome sequence of Luteimicrobium xylanilyticum HY-24.</title>
        <authorList>
            <person name="Kim D.Y."/>
            <person name="Park H.-Y."/>
        </authorList>
    </citation>
    <scope>NUCLEOTIDE SEQUENCE [LARGE SCALE GENOMIC DNA]</scope>
    <source>
        <strain evidence="2 3">HY-24</strain>
    </source>
</reference>
<dbReference type="PANTHER" id="PTHR39515">
    <property type="entry name" value="CONSERVED PROTEIN"/>
    <property type="match status" value="1"/>
</dbReference>
<dbReference type="Proteomes" id="UP000326702">
    <property type="component" value="Chromosome"/>
</dbReference>
<dbReference type="GO" id="GO:0017040">
    <property type="term" value="F:N-acylsphingosine amidohydrolase activity"/>
    <property type="evidence" value="ECO:0007669"/>
    <property type="project" value="UniProtKB-EC"/>
</dbReference>
<dbReference type="KEGG" id="lxl:KDY119_02710"/>
<dbReference type="RefSeq" id="WP_036946878.1">
    <property type="nucleotide sequence ID" value="NZ_BAABIH010000008.1"/>
</dbReference>
<dbReference type="EMBL" id="CP045529">
    <property type="protein sequence ID" value="QFU99184.1"/>
    <property type="molecule type" value="Genomic_DNA"/>
</dbReference>
<dbReference type="Pfam" id="PF01047">
    <property type="entry name" value="MarR"/>
    <property type="match status" value="1"/>
</dbReference>
<dbReference type="EC" id="3.5.1.23" evidence="2"/>
<dbReference type="InterPro" id="IPR000835">
    <property type="entry name" value="HTH_MarR-typ"/>
</dbReference>
<organism evidence="2 3">
    <name type="scientific">Luteimicrobium xylanilyticum</name>
    <dbReference type="NCBI Taxonomy" id="1133546"/>
    <lineage>
        <taxon>Bacteria</taxon>
        <taxon>Bacillati</taxon>
        <taxon>Actinomycetota</taxon>
        <taxon>Actinomycetes</taxon>
        <taxon>Micrococcales</taxon>
        <taxon>Luteimicrobium</taxon>
    </lineage>
</organism>
<keyword evidence="2" id="KW-0378">Hydrolase</keyword>
<dbReference type="SUPFAM" id="SSF46785">
    <property type="entry name" value="Winged helix' DNA-binding domain"/>
    <property type="match status" value="1"/>
</dbReference>
<evidence type="ECO:0000259" key="1">
    <source>
        <dbReference type="PROSITE" id="PS50995"/>
    </source>
</evidence>
<proteinExistence type="predicted"/>
<dbReference type="Gene3D" id="1.10.10.10">
    <property type="entry name" value="Winged helix-like DNA-binding domain superfamily/Winged helix DNA-binding domain"/>
    <property type="match status" value="1"/>
</dbReference>
<evidence type="ECO:0000313" key="3">
    <source>
        <dbReference type="Proteomes" id="UP000326702"/>
    </source>
</evidence>
<accession>A0A5P9QCK9</accession>
<dbReference type="PANTHER" id="PTHR39515:SF2">
    <property type="entry name" value="HTH-TYPE TRANSCRIPTIONAL REGULATOR RV0880"/>
    <property type="match status" value="1"/>
</dbReference>
<keyword evidence="3" id="KW-1185">Reference proteome</keyword>
<dbReference type="InterPro" id="IPR036390">
    <property type="entry name" value="WH_DNA-bd_sf"/>
</dbReference>
<sequence length="145" mass="15433">MSTTPDPSDVAASLAIVVGRIARRIRPTHGDLSAGHFSTLATIERLGPQRPSDLARIERTGAPAMTRIVALLESRGLLERSPAPDDARSVLLHLTADGERVVCEVRTERAGIVGELIADLGEDELRAVADALAPLERVAKAATER</sequence>
<dbReference type="PRINTS" id="PR00598">
    <property type="entry name" value="HTHMARR"/>
</dbReference>
<evidence type="ECO:0000313" key="2">
    <source>
        <dbReference type="EMBL" id="QFU99184.1"/>
    </source>
</evidence>
<gene>
    <name evidence="2" type="ORF">KDY119_02710</name>
</gene>
<dbReference type="InterPro" id="IPR052526">
    <property type="entry name" value="HTH-type_Bedaq_tolerance"/>
</dbReference>
<dbReference type="PROSITE" id="PS50995">
    <property type="entry name" value="HTH_MARR_2"/>
    <property type="match status" value="1"/>
</dbReference>
<dbReference type="GO" id="GO:0003700">
    <property type="term" value="F:DNA-binding transcription factor activity"/>
    <property type="evidence" value="ECO:0007669"/>
    <property type="project" value="InterPro"/>
</dbReference>
<dbReference type="SMART" id="SM00347">
    <property type="entry name" value="HTH_MARR"/>
    <property type="match status" value="1"/>
</dbReference>
<dbReference type="AlphaFoldDB" id="A0A5P9QCK9"/>
<name>A0A5P9QCK9_9MICO</name>
<feature type="domain" description="HTH marR-type" evidence="1">
    <location>
        <begin position="11"/>
        <end position="137"/>
    </location>
</feature>
<protein>
    <submittedName>
        <fullName evidence="2">Ceramidase</fullName>
        <ecNumber evidence="2">3.5.1.23</ecNumber>
    </submittedName>
</protein>